<organism evidence="12 13">
    <name type="scientific">Tychaedon coryphoeus</name>
    <name type="common">Karoo scrub-robin</name>
    <name type="synonym">Erythropygia coryphaeus</name>
    <dbReference type="NCBI Taxonomy" id="614051"/>
    <lineage>
        <taxon>Eukaryota</taxon>
        <taxon>Metazoa</taxon>
        <taxon>Chordata</taxon>
        <taxon>Craniata</taxon>
        <taxon>Vertebrata</taxon>
        <taxon>Euteleostomi</taxon>
        <taxon>Archelosauria</taxon>
        <taxon>Archosauria</taxon>
        <taxon>Dinosauria</taxon>
        <taxon>Saurischia</taxon>
        <taxon>Theropoda</taxon>
        <taxon>Coelurosauria</taxon>
        <taxon>Aves</taxon>
        <taxon>Neognathae</taxon>
        <taxon>Neoaves</taxon>
        <taxon>Telluraves</taxon>
        <taxon>Australaves</taxon>
        <taxon>Passeriformes</taxon>
        <taxon>Muscicapidae</taxon>
        <taxon>Cercotrichas</taxon>
    </lineage>
</organism>
<name>A0A851R2U1_TYCCO</name>
<evidence type="ECO:0000259" key="11">
    <source>
        <dbReference type="PROSITE" id="PS50950"/>
    </source>
</evidence>
<dbReference type="Proteomes" id="UP000631545">
    <property type="component" value="Unassembled WGS sequence"/>
</dbReference>
<gene>
    <name evidence="12" type="primary">Thap5</name>
    <name evidence="12" type="ORF">CERCOR_R12613</name>
</gene>
<dbReference type="SMART" id="SM00692">
    <property type="entry name" value="DM3"/>
    <property type="match status" value="1"/>
</dbReference>
<evidence type="ECO:0000256" key="5">
    <source>
        <dbReference type="ARBA" id="ARBA00023054"/>
    </source>
</evidence>
<dbReference type="InterPro" id="IPR052224">
    <property type="entry name" value="THAP_domain_protein"/>
</dbReference>
<accession>A0A851R2U1</accession>
<keyword evidence="7" id="KW-0539">Nucleus</keyword>
<protein>
    <recommendedName>
        <fullName evidence="8">THAP domain-containing protein 5</fullName>
    </recommendedName>
</protein>
<keyword evidence="3 9" id="KW-0863">Zinc-finger</keyword>
<keyword evidence="2" id="KW-0479">Metal-binding</keyword>
<dbReference type="PANTHER" id="PTHR46927:SF1">
    <property type="entry name" value="THAP DOMAIN-CONTAINING PROTEIN 5"/>
    <property type="match status" value="1"/>
</dbReference>
<dbReference type="InterPro" id="IPR006612">
    <property type="entry name" value="THAP_Znf"/>
</dbReference>
<feature type="domain" description="THAP-type" evidence="11">
    <location>
        <begin position="1"/>
        <end position="85"/>
    </location>
</feature>
<comment type="subcellular location">
    <subcellularLocation>
        <location evidence="1">Nucleus</location>
    </subcellularLocation>
</comment>
<evidence type="ECO:0000256" key="3">
    <source>
        <dbReference type="ARBA" id="ARBA00022771"/>
    </source>
</evidence>
<evidence type="ECO:0000256" key="10">
    <source>
        <dbReference type="SAM" id="MobiDB-lite"/>
    </source>
</evidence>
<feature type="non-terminal residue" evidence="12">
    <location>
        <position position="1"/>
    </location>
</feature>
<keyword evidence="6 9" id="KW-0238">DNA-binding</keyword>
<dbReference type="AlphaFoldDB" id="A0A851R2U1"/>
<dbReference type="GO" id="GO:0005634">
    <property type="term" value="C:nucleus"/>
    <property type="evidence" value="ECO:0007669"/>
    <property type="project" value="UniProtKB-SubCell"/>
</dbReference>
<dbReference type="PROSITE" id="PS50950">
    <property type="entry name" value="ZF_THAP"/>
    <property type="match status" value="1"/>
</dbReference>
<sequence length="401" mass="45261">MPRYCAATHCKNRGGQSAKDQRKLSFYPFPLHDKERLEKWLRNMKRDSWTPSKHQLLCSDHFTPDSLDVRWGIRYLKNTAVPTIFSSPDDEEKDSSQNTPQVQKEQEQTNVVSEKVSVPLEPCTPKKNSVIAQNVDKKAEVVCSAALSKPLQIQNLQLPNEGGFLADNVILDSSSKQYIHQPNPVLMTAAVQSMEATSVHTPTEDSGGCTATVLQFTDPDYVNSSLKMDSALGLVTDYAVENSVPHVVCSGEVQTSEDAVLLSTVTQTIEQFSGSEESVIAIIMPAENPEEPEKVNSSFLPANEEFLDIEETEVIEYDRNEILQTEHSYCRQDIDRDHLWQNISKLHSKITSLEMQEIKTLGRLRSLEALIRQLKQENLLSEEKLKMVENYFTTLEVTMIQ</sequence>
<dbReference type="PANTHER" id="PTHR46927">
    <property type="entry name" value="AGAP005574-PA"/>
    <property type="match status" value="1"/>
</dbReference>
<reference evidence="12" key="1">
    <citation type="submission" date="2019-09" db="EMBL/GenBank/DDBJ databases">
        <title>Bird 10,000 Genomes (B10K) Project - Family phase.</title>
        <authorList>
            <person name="Zhang G."/>
        </authorList>
    </citation>
    <scope>NUCLEOTIDE SEQUENCE</scope>
    <source>
        <strain evidence="12">OUT-0024</strain>
        <tissue evidence="12">Muscle</tissue>
    </source>
</reference>
<evidence type="ECO:0000256" key="2">
    <source>
        <dbReference type="ARBA" id="ARBA00022723"/>
    </source>
</evidence>
<dbReference type="GO" id="GO:0003677">
    <property type="term" value="F:DNA binding"/>
    <property type="evidence" value="ECO:0007669"/>
    <property type="project" value="UniProtKB-UniRule"/>
</dbReference>
<evidence type="ECO:0000256" key="9">
    <source>
        <dbReference type="PROSITE-ProRule" id="PRU00309"/>
    </source>
</evidence>
<dbReference type="Pfam" id="PF05485">
    <property type="entry name" value="THAP"/>
    <property type="match status" value="1"/>
</dbReference>
<evidence type="ECO:0000256" key="7">
    <source>
        <dbReference type="ARBA" id="ARBA00023242"/>
    </source>
</evidence>
<dbReference type="EMBL" id="WBND01000565">
    <property type="protein sequence ID" value="NXC87482.1"/>
    <property type="molecule type" value="Genomic_DNA"/>
</dbReference>
<comment type="caution">
    <text evidence="12">The sequence shown here is derived from an EMBL/GenBank/DDBJ whole genome shotgun (WGS) entry which is preliminary data.</text>
</comment>
<evidence type="ECO:0000256" key="1">
    <source>
        <dbReference type="ARBA" id="ARBA00004123"/>
    </source>
</evidence>
<proteinExistence type="predicted"/>
<feature type="non-terminal residue" evidence="12">
    <location>
        <position position="401"/>
    </location>
</feature>
<evidence type="ECO:0000313" key="13">
    <source>
        <dbReference type="Proteomes" id="UP000631545"/>
    </source>
</evidence>
<dbReference type="SMART" id="SM00980">
    <property type="entry name" value="THAP"/>
    <property type="match status" value="1"/>
</dbReference>
<keyword evidence="13" id="KW-1185">Reference proteome</keyword>
<feature type="region of interest" description="Disordered" evidence="10">
    <location>
        <begin position="84"/>
        <end position="112"/>
    </location>
</feature>
<keyword evidence="4" id="KW-0862">Zinc</keyword>
<dbReference type="SUPFAM" id="SSF57716">
    <property type="entry name" value="Glucocorticoid receptor-like (DNA-binding domain)"/>
    <property type="match status" value="1"/>
</dbReference>
<keyword evidence="5" id="KW-0175">Coiled coil</keyword>
<dbReference type="GO" id="GO:0008270">
    <property type="term" value="F:zinc ion binding"/>
    <property type="evidence" value="ECO:0007669"/>
    <property type="project" value="UniProtKB-KW"/>
</dbReference>
<evidence type="ECO:0000313" key="12">
    <source>
        <dbReference type="EMBL" id="NXC87482.1"/>
    </source>
</evidence>
<feature type="compositionally biased region" description="Polar residues" evidence="10">
    <location>
        <begin position="96"/>
        <end position="112"/>
    </location>
</feature>
<evidence type="ECO:0000256" key="6">
    <source>
        <dbReference type="ARBA" id="ARBA00023125"/>
    </source>
</evidence>
<evidence type="ECO:0000256" key="8">
    <source>
        <dbReference type="ARBA" id="ARBA00039526"/>
    </source>
</evidence>
<evidence type="ECO:0000256" key="4">
    <source>
        <dbReference type="ARBA" id="ARBA00022833"/>
    </source>
</evidence>